<sequence length="511" mass="56594">MDVNHYVSENIKPSETSDRTSNQQHRREVQHLKVGRGDRRAHLSQGPNTSRTVQQPHKAVAKQTQGNNQPAPIDSAATMTSEELNQIIQSAPGMSINPNLYKNSDNHGQSRHQAQYPHGHSYEAEVYAAQQPPNGKTRHAIRDLGALETATGIKYGGVEDLQATKYDGEEDEVEGEGEDEDESESEDEDGQDGAFHVADDQEEFDDGSDAEPRTVVLALDPESPLQQRQQAGFIPPKHVSAQHFSNPTSQNPVREVRTATGGQRQSANPQYAQHHAQNARAESQRQTQQAIDNGALRSNSPAFAMHGGPPYQGQESPRHPKQAPKPAVNRGPADNHVAGEKRGHRVAFTEKSQMINGSGLDPVEAAEINLDYSLEELKDLNYSDLNNQDFDVDPKATRATERVEGDALKHQLEKGLALSDDKKKQFFNSLTIDQWDESGDWFLEQYGGLLQKMREARKAKRDLAQKFEKQVAERQDAVEARKGGIMNVLGEMKKSGQVVLKAQPNHGNKTE</sequence>
<name>A0A6A6UK48_9PEZI</name>
<feature type="compositionally biased region" description="Basic and acidic residues" evidence="1">
    <location>
        <begin position="25"/>
        <end position="41"/>
    </location>
</feature>
<dbReference type="OrthoDB" id="5346740at2759"/>
<dbReference type="Pfam" id="PF15463">
    <property type="entry name" value="ECM11"/>
    <property type="match status" value="1"/>
</dbReference>
<feature type="compositionally biased region" description="Polar residues" evidence="1">
    <location>
        <begin position="260"/>
        <end position="271"/>
    </location>
</feature>
<feature type="domain" description="Extracellular mutant protein 11 C-terminal" evidence="2">
    <location>
        <begin position="371"/>
        <end position="500"/>
    </location>
</feature>
<feature type="compositionally biased region" description="Polar residues" evidence="1">
    <location>
        <begin position="11"/>
        <end position="23"/>
    </location>
</feature>
<feature type="compositionally biased region" description="Acidic residues" evidence="1">
    <location>
        <begin position="200"/>
        <end position="209"/>
    </location>
</feature>
<feature type="compositionally biased region" description="Polar residues" evidence="1">
    <location>
        <begin position="242"/>
        <end position="252"/>
    </location>
</feature>
<evidence type="ECO:0000313" key="3">
    <source>
        <dbReference type="EMBL" id="KAF2672619.1"/>
    </source>
</evidence>
<feature type="compositionally biased region" description="Polar residues" evidence="1">
    <location>
        <begin position="96"/>
        <end position="113"/>
    </location>
</feature>
<dbReference type="Proteomes" id="UP000799302">
    <property type="component" value="Unassembled WGS sequence"/>
</dbReference>
<evidence type="ECO:0000313" key="4">
    <source>
        <dbReference type="Proteomes" id="UP000799302"/>
    </source>
</evidence>
<organism evidence="3 4">
    <name type="scientific">Microthyrium microscopicum</name>
    <dbReference type="NCBI Taxonomy" id="703497"/>
    <lineage>
        <taxon>Eukaryota</taxon>
        <taxon>Fungi</taxon>
        <taxon>Dikarya</taxon>
        <taxon>Ascomycota</taxon>
        <taxon>Pezizomycotina</taxon>
        <taxon>Dothideomycetes</taxon>
        <taxon>Dothideomycetes incertae sedis</taxon>
        <taxon>Microthyriales</taxon>
        <taxon>Microthyriaceae</taxon>
        <taxon>Microthyrium</taxon>
    </lineage>
</organism>
<evidence type="ECO:0000256" key="1">
    <source>
        <dbReference type="SAM" id="MobiDB-lite"/>
    </source>
</evidence>
<dbReference type="PANTHER" id="PTHR28244:SF1">
    <property type="entry name" value="RNA POLYMERASE I-SPECIFIC TRANSCRIPTION INITIATION FACTOR RRN11"/>
    <property type="match status" value="1"/>
</dbReference>
<gene>
    <name evidence="3" type="ORF">BT63DRAFT_420843</name>
</gene>
<feature type="compositionally biased region" description="Acidic residues" evidence="1">
    <location>
        <begin position="168"/>
        <end position="191"/>
    </location>
</feature>
<protein>
    <recommendedName>
        <fullName evidence="2">Extracellular mutant protein 11 C-terminal domain-containing protein</fullName>
    </recommendedName>
</protein>
<reference evidence="3" key="1">
    <citation type="journal article" date="2020" name="Stud. Mycol.">
        <title>101 Dothideomycetes genomes: a test case for predicting lifestyles and emergence of pathogens.</title>
        <authorList>
            <person name="Haridas S."/>
            <person name="Albert R."/>
            <person name="Binder M."/>
            <person name="Bloem J."/>
            <person name="Labutti K."/>
            <person name="Salamov A."/>
            <person name="Andreopoulos B."/>
            <person name="Baker S."/>
            <person name="Barry K."/>
            <person name="Bills G."/>
            <person name="Bluhm B."/>
            <person name="Cannon C."/>
            <person name="Castanera R."/>
            <person name="Culley D."/>
            <person name="Daum C."/>
            <person name="Ezra D."/>
            <person name="Gonzalez J."/>
            <person name="Henrissat B."/>
            <person name="Kuo A."/>
            <person name="Liang C."/>
            <person name="Lipzen A."/>
            <person name="Lutzoni F."/>
            <person name="Magnuson J."/>
            <person name="Mondo S."/>
            <person name="Nolan M."/>
            <person name="Ohm R."/>
            <person name="Pangilinan J."/>
            <person name="Park H.-J."/>
            <person name="Ramirez L."/>
            <person name="Alfaro M."/>
            <person name="Sun H."/>
            <person name="Tritt A."/>
            <person name="Yoshinaga Y."/>
            <person name="Zwiers L.-H."/>
            <person name="Turgeon B."/>
            <person name="Goodwin S."/>
            <person name="Spatafora J."/>
            <person name="Crous P."/>
            <person name="Grigoriev I."/>
        </authorList>
    </citation>
    <scope>NUCLEOTIDE SEQUENCE</scope>
    <source>
        <strain evidence="3">CBS 115976</strain>
    </source>
</reference>
<feature type="region of interest" description="Disordered" evidence="1">
    <location>
        <begin position="151"/>
        <end position="357"/>
    </location>
</feature>
<feature type="compositionally biased region" description="Polar residues" evidence="1">
    <location>
        <begin position="280"/>
        <end position="301"/>
    </location>
</feature>
<proteinExistence type="predicted"/>
<dbReference type="GO" id="GO:0042790">
    <property type="term" value="P:nucleolar large rRNA transcription by RNA polymerase I"/>
    <property type="evidence" value="ECO:0007669"/>
    <property type="project" value="TreeGrafter"/>
</dbReference>
<dbReference type="EMBL" id="MU004231">
    <property type="protein sequence ID" value="KAF2672619.1"/>
    <property type="molecule type" value="Genomic_DNA"/>
</dbReference>
<dbReference type="GO" id="GO:0001164">
    <property type="term" value="F:RNA polymerase I core promoter sequence-specific DNA binding"/>
    <property type="evidence" value="ECO:0007669"/>
    <property type="project" value="TreeGrafter"/>
</dbReference>
<feature type="compositionally biased region" description="Polar residues" evidence="1">
    <location>
        <begin position="45"/>
        <end position="55"/>
    </location>
</feature>
<dbReference type="GO" id="GO:0070860">
    <property type="term" value="C:RNA polymerase I core factor complex"/>
    <property type="evidence" value="ECO:0007669"/>
    <property type="project" value="TreeGrafter"/>
</dbReference>
<accession>A0A6A6UK48</accession>
<dbReference type="AlphaFoldDB" id="A0A6A6UK48"/>
<evidence type="ECO:0000259" key="2">
    <source>
        <dbReference type="Pfam" id="PF15463"/>
    </source>
</evidence>
<dbReference type="GO" id="GO:0017025">
    <property type="term" value="F:TBP-class protein binding"/>
    <property type="evidence" value="ECO:0007669"/>
    <property type="project" value="TreeGrafter"/>
</dbReference>
<keyword evidence="4" id="KW-1185">Reference proteome</keyword>
<feature type="region of interest" description="Disordered" evidence="1">
    <location>
        <begin position="1"/>
        <end position="75"/>
    </location>
</feature>
<dbReference type="InterPro" id="IPR053029">
    <property type="entry name" value="RNA_pol_I-specific_init_factor"/>
</dbReference>
<dbReference type="InterPro" id="IPR029178">
    <property type="entry name" value="Ecm11_C"/>
</dbReference>
<feature type="region of interest" description="Disordered" evidence="1">
    <location>
        <begin position="91"/>
        <end position="116"/>
    </location>
</feature>
<dbReference type="PANTHER" id="PTHR28244">
    <property type="entry name" value="RNA POLYMERASE I-SPECIFIC TRANSCRIPTION INITIATION FACTOR RRN11"/>
    <property type="match status" value="1"/>
</dbReference>